<dbReference type="Proteomes" id="UP000055014">
    <property type="component" value="Unassembled WGS sequence"/>
</dbReference>
<evidence type="ECO:0000313" key="3">
    <source>
        <dbReference type="Proteomes" id="UP000055014"/>
    </source>
</evidence>
<dbReference type="SMR" id="A0A117M7W2"/>
<dbReference type="EC" id="5.1.2.7" evidence="1"/>
<accession>A0A117M7W2</accession>
<name>A0A117M7W2_9BACT</name>
<dbReference type="EMBL" id="LGGW01000107">
    <property type="protein sequence ID" value="KUK89232.1"/>
    <property type="molecule type" value="Genomic_DNA"/>
</dbReference>
<dbReference type="Pfam" id="PF16257">
    <property type="entry name" value="UxaE"/>
    <property type="match status" value="1"/>
</dbReference>
<keyword evidence="1" id="KW-0413">Isomerase</keyword>
<comment type="function">
    <text evidence="1">Catalyzes the epimerization of D-tagaturonate (D-TagA) to D-fructuronate (D-FruA).</text>
</comment>
<proteinExistence type="inferred from homology"/>
<comment type="similarity">
    <text evidence="1">Belongs to the UxaE family.</text>
</comment>
<evidence type="ECO:0000256" key="1">
    <source>
        <dbReference type="HAMAP-Rule" id="MF_02243"/>
    </source>
</evidence>
<gene>
    <name evidence="1" type="primary">uxaE</name>
    <name evidence="2" type="ORF">XE02_1113</name>
</gene>
<keyword evidence="1" id="KW-0479">Metal-binding</keyword>
<feature type="binding site" evidence="1">
    <location>
        <position position="172"/>
    </location>
    <ligand>
        <name>a divalent metal cation</name>
        <dbReference type="ChEBI" id="CHEBI:60240"/>
    </ligand>
</feature>
<comment type="caution">
    <text evidence="2">The sequence shown here is derived from an EMBL/GenBank/DDBJ whole genome shotgun (WGS) entry which is preliminary data.</text>
</comment>
<reference evidence="3" key="1">
    <citation type="journal article" date="2015" name="MBio">
        <title>Genome-Resolved Metagenomic Analysis Reveals Roles for Candidate Phyla and Other Microbial Community Members in Biogeochemical Transformations in Oil Reservoirs.</title>
        <authorList>
            <person name="Hu P."/>
            <person name="Tom L."/>
            <person name="Singh A."/>
            <person name="Thomas B.C."/>
            <person name="Baker B.J."/>
            <person name="Piceno Y.M."/>
            <person name="Andersen G.L."/>
            <person name="Banfield J.F."/>
        </authorList>
    </citation>
    <scope>NUCLEOTIDE SEQUENCE [LARGE SCALE GENOMIC DNA]</scope>
</reference>
<dbReference type="InterPro" id="IPR032586">
    <property type="entry name" value="UxaE"/>
</dbReference>
<feature type="active site" description="Proton acceptor" evidence="1">
    <location>
        <position position="171"/>
    </location>
</feature>
<feature type="active site" description="Proton donor" evidence="1">
    <location>
        <position position="278"/>
    </location>
</feature>
<dbReference type="AlphaFoldDB" id="A0A117M7W2"/>
<dbReference type="PATRIC" id="fig|1236046.5.peg.910"/>
<organism evidence="2 3">
    <name type="scientific">Mesotoga infera</name>
    <dbReference type="NCBI Taxonomy" id="1236046"/>
    <lineage>
        <taxon>Bacteria</taxon>
        <taxon>Thermotogati</taxon>
        <taxon>Thermotogota</taxon>
        <taxon>Thermotogae</taxon>
        <taxon>Kosmotogales</taxon>
        <taxon>Kosmotogaceae</taxon>
        <taxon>Mesotoga</taxon>
    </lineage>
</organism>
<dbReference type="GO" id="GO:0016856">
    <property type="term" value="F:racemase and epimerase activity, acting on hydroxy acids and derivatives"/>
    <property type="evidence" value="ECO:0007669"/>
    <property type="project" value="UniProtKB-UniRule"/>
</dbReference>
<feature type="binding site" evidence="1">
    <location>
        <position position="353"/>
    </location>
    <ligand>
        <name>a divalent metal cation</name>
        <dbReference type="ChEBI" id="CHEBI:60240"/>
    </ligand>
</feature>
<comment type="catalytic activity">
    <reaction evidence="1">
        <text>keto-D-tagaturonate = keto-D-fructuronate</text>
        <dbReference type="Rhea" id="RHEA:51656"/>
        <dbReference type="ChEBI" id="CHEBI:17886"/>
        <dbReference type="ChEBI" id="CHEBI:59881"/>
        <dbReference type="EC" id="5.1.2.7"/>
    </reaction>
</comment>
<feature type="binding site" evidence="1">
    <location>
        <position position="320"/>
    </location>
    <ligand>
        <name>a divalent metal cation</name>
        <dbReference type="ChEBI" id="CHEBI:60240"/>
    </ligand>
</feature>
<sequence>MKENKVMNSFSAIYGNRYKVYEKSLKRKEKEFFFVIKDFQRKYLVAAGPSYRIRKRDFQPDEEGVADNEGEFLFQICRLTHHNLTQLQSIFNYLQPSTTKMKPSFGTGDRLGIATPAHIQAFEDKNIFPILAQQSVREMERTESNWQKVLDNAIWGCFEAGYEGKFGADADHVKDLKNLKEAIDCGFTFYTIDPSDHIDANILKLDKDELRNKYQQLPEKDALENSYLNKEYQIGSQKLTFTQDILIEIVLTYLEAIKHVEKCYKFLKDSHKGDFELEVSVDETPTPTSPLAHLWIASELQRRGVDFQNLAPHFIGDWEKGIDYIGNIDTFKEEFKLHCQIASQMGGYKLSLHSGSDKFSVYPIFAEETNGYFHVKTAGTSWLEAVKAIVVCDPALYREMYEFALKCFEKDSFSYLLSTDLQKIPNIKELQDKELIQLFSNNNARQLIHITYGSILREKDSQNRYKFRDRIYKVLFENEDIHYENVSKHIRHHLGLLSV</sequence>
<dbReference type="HAMAP" id="MF_02243">
    <property type="entry name" value="UxaE"/>
    <property type="match status" value="1"/>
</dbReference>
<protein>
    <recommendedName>
        <fullName evidence="1">Tagaturonate/fructuronate epimerase</fullName>
        <shortName evidence="1">D-TagA/D-FruA epimerase</shortName>
        <ecNumber evidence="1">5.1.2.7</ecNumber>
    </recommendedName>
</protein>
<evidence type="ECO:0000313" key="2">
    <source>
        <dbReference type="EMBL" id="KUK89232.1"/>
    </source>
</evidence>
<dbReference type="GO" id="GO:0046872">
    <property type="term" value="F:metal ion binding"/>
    <property type="evidence" value="ECO:0007669"/>
    <property type="project" value="UniProtKB-UniRule"/>
</dbReference>
<comment type="cofactor">
    <cofactor evidence="1">
        <name>a divalent metal cation</name>
        <dbReference type="ChEBI" id="CHEBI:60240"/>
    </cofactor>
</comment>